<organism evidence="2 3">
    <name type="scientific">Blastococcus xanthinilyticus</name>
    <dbReference type="NCBI Taxonomy" id="1564164"/>
    <lineage>
        <taxon>Bacteria</taxon>
        <taxon>Bacillati</taxon>
        <taxon>Actinomycetota</taxon>
        <taxon>Actinomycetes</taxon>
        <taxon>Geodermatophilales</taxon>
        <taxon>Geodermatophilaceae</taxon>
        <taxon>Blastococcus</taxon>
    </lineage>
</organism>
<gene>
    <name evidence="2" type="ORF">BD833_10116</name>
</gene>
<reference evidence="2 3" key="1">
    <citation type="submission" date="2019-07" db="EMBL/GenBank/DDBJ databases">
        <title>Genomic Encyclopedia of Archaeal and Bacterial Type Strains, Phase II (KMG-II): from individual species to whole genera.</title>
        <authorList>
            <person name="Goeker M."/>
        </authorList>
    </citation>
    <scope>NUCLEOTIDE SEQUENCE [LARGE SCALE GENOMIC DNA]</scope>
    <source>
        <strain evidence="2 3">DSM 46842</strain>
    </source>
</reference>
<sequence length="456" mass="48321">MTRALRRVWQLASGSLWPIPLAGVTAAVALGILMPLADALLGTAGTASPVSVLFGGGPAAARDLLAAISGSLISVTGVTFSLTVVALQLGSSQYSPRLLQTFVTDRVVQVTLAQLVGTFVYALTVLRTVRTADESGGGGTFVPRLSITLAFLFALGSVAALVVFLGHLARSLRVETMLRNVHDEATQAVRQIDDDQPRHSGEIPREPGTPVEAIRSGFVVDVDVERLLRAARDAGVVIALSPRMGDAVVVGTPLAEVWPAGDGPVPDTTSLHHAINRSVRLSYERTPDQDAAYSLRKIVDIAGRALSPGINDPTTAVHALSHVSAILGDLLPRRTAVRAWRDDAGAVRVLLPRWTAEELITVGLEEPLQYASGQPAVLRRIAGLLQEVAWRVRGEGLDEVLRGLLDRAVEQALETTSIGPRETDAWRSAVEDALTGTWAPARRLSPRSPTSGEPAG</sequence>
<dbReference type="AlphaFoldDB" id="A0A5S5D4S3"/>
<accession>A0A5S5D4S3</accession>
<dbReference type="Proteomes" id="UP000322499">
    <property type="component" value="Unassembled WGS sequence"/>
</dbReference>
<evidence type="ECO:0000313" key="3">
    <source>
        <dbReference type="Proteomes" id="UP000322499"/>
    </source>
</evidence>
<feature type="transmembrane region" description="Helical" evidence="1">
    <location>
        <begin position="107"/>
        <end position="126"/>
    </location>
</feature>
<comment type="caution">
    <text evidence="2">The sequence shown here is derived from an EMBL/GenBank/DDBJ whole genome shotgun (WGS) entry which is preliminary data.</text>
</comment>
<dbReference type="InterPro" id="IPR018723">
    <property type="entry name" value="DUF2254_membrane"/>
</dbReference>
<proteinExistence type="predicted"/>
<dbReference type="RefSeq" id="WP_166531099.1">
    <property type="nucleotide sequence ID" value="NZ_VNHW01000001.1"/>
</dbReference>
<feature type="transmembrane region" description="Helical" evidence="1">
    <location>
        <begin position="146"/>
        <end position="169"/>
    </location>
</feature>
<dbReference type="EMBL" id="VNHW01000001">
    <property type="protein sequence ID" value="TYP90298.1"/>
    <property type="molecule type" value="Genomic_DNA"/>
</dbReference>
<protein>
    <submittedName>
        <fullName evidence="2">Putative membrane protein</fullName>
    </submittedName>
</protein>
<feature type="transmembrane region" description="Helical" evidence="1">
    <location>
        <begin position="64"/>
        <end position="87"/>
    </location>
</feature>
<keyword evidence="1" id="KW-0472">Membrane</keyword>
<evidence type="ECO:0000313" key="2">
    <source>
        <dbReference type="EMBL" id="TYP90298.1"/>
    </source>
</evidence>
<feature type="transmembrane region" description="Helical" evidence="1">
    <location>
        <begin position="21"/>
        <end position="44"/>
    </location>
</feature>
<keyword evidence="3" id="KW-1185">Reference proteome</keyword>
<evidence type="ECO:0000256" key="1">
    <source>
        <dbReference type="SAM" id="Phobius"/>
    </source>
</evidence>
<name>A0A5S5D4S3_9ACTN</name>
<keyword evidence="1" id="KW-0812">Transmembrane</keyword>
<dbReference type="Pfam" id="PF10011">
    <property type="entry name" value="DUF2254"/>
    <property type="match status" value="1"/>
</dbReference>
<keyword evidence="1" id="KW-1133">Transmembrane helix</keyword>